<name>A0A8S1TUY3_PAROT</name>
<dbReference type="EMBL" id="CAJJDP010000031">
    <property type="protein sequence ID" value="CAD8155873.1"/>
    <property type="molecule type" value="Genomic_DNA"/>
</dbReference>
<dbReference type="AlphaFoldDB" id="A0A8S1TUY3"/>
<evidence type="ECO:0000256" key="1">
    <source>
        <dbReference type="SAM" id="MobiDB-lite"/>
    </source>
</evidence>
<evidence type="ECO:0000313" key="3">
    <source>
        <dbReference type="Proteomes" id="UP000683925"/>
    </source>
</evidence>
<proteinExistence type="predicted"/>
<comment type="caution">
    <text evidence="2">The sequence shown here is derived from an EMBL/GenBank/DDBJ whole genome shotgun (WGS) entry which is preliminary data.</text>
</comment>
<organism evidence="2 3">
    <name type="scientific">Paramecium octaurelia</name>
    <dbReference type="NCBI Taxonomy" id="43137"/>
    <lineage>
        <taxon>Eukaryota</taxon>
        <taxon>Sar</taxon>
        <taxon>Alveolata</taxon>
        <taxon>Ciliophora</taxon>
        <taxon>Intramacronucleata</taxon>
        <taxon>Oligohymenophorea</taxon>
        <taxon>Peniculida</taxon>
        <taxon>Parameciidae</taxon>
        <taxon>Paramecium</taxon>
    </lineage>
</organism>
<gene>
    <name evidence="2" type="ORF">POCTA_138.1.T0310176</name>
</gene>
<dbReference type="Proteomes" id="UP000683925">
    <property type="component" value="Unassembled WGS sequence"/>
</dbReference>
<sequence length="143" mass="16649">MEQLLERYEELKKRNIQKNQSMINQQLICSIQKISQAKIEKRITLVQDVINIIMKLGLLRKQREPLGSSYSNCQSLVKDIDMHINSIMFEIDKLEQLKQKSQRFLRLQSQPKIKPDKASTDVMAQTGGLLSSTSDGQTRMYHR</sequence>
<feature type="region of interest" description="Disordered" evidence="1">
    <location>
        <begin position="108"/>
        <end position="143"/>
    </location>
</feature>
<evidence type="ECO:0000313" key="2">
    <source>
        <dbReference type="EMBL" id="CAD8155873.1"/>
    </source>
</evidence>
<protein>
    <submittedName>
        <fullName evidence="2">Uncharacterized protein</fullName>
    </submittedName>
</protein>
<feature type="compositionally biased region" description="Polar residues" evidence="1">
    <location>
        <begin position="128"/>
        <end position="137"/>
    </location>
</feature>
<reference evidence="2" key="1">
    <citation type="submission" date="2021-01" db="EMBL/GenBank/DDBJ databases">
        <authorList>
            <consortium name="Genoscope - CEA"/>
            <person name="William W."/>
        </authorList>
    </citation>
    <scope>NUCLEOTIDE SEQUENCE</scope>
</reference>
<accession>A0A8S1TUY3</accession>
<keyword evidence="3" id="KW-1185">Reference proteome</keyword>